<evidence type="ECO:0000256" key="5">
    <source>
        <dbReference type="ARBA" id="ARBA00023002"/>
    </source>
</evidence>
<dbReference type="RefSeq" id="WP_163772687.1">
    <property type="nucleotide sequence ID" value="NZ_JAAGXA010000008.1"/>
</dbReference>
<dbReference type="Proteomes" id="UP000468687">
    <property type="component" value="Unassembled WGS sequence"/>
</dbReference>
<dbReference type="AlphaFoldDB" id="A0A6P0HLL2"/>
<dbReference type="EMBL" id="JAAGXA010000008">
    <property type="protein sequence ID" value="NEN79144.1"/>
    <property type="molecule type" value="Genomic_DNA"/>
</dbReference>
<dbReference type="GO" id="GO:0003995">
    <property type="term" value="F:acyl-CoA dehydrogenase activity"/>
    <property type="evidence" value="ECO:0007669"/>
    <property type="project" value="TreeGrafter"/>
</dbReference>
<proteinExistence type="inferred from homology"/>
<comment type="cofactor">
    <cofactor evidence="1">
        <name>FAD</name>
        <dbReference type="ChEBI" id="CHEBI:57692"/>
    </cofactor>
</comment>
<dbReference type="Gene3D" id="1.20.140.10">
    <property type="entry name" value="Butyryl-CoA Dehydrogenase, subunit A, domain 3"/>
    <property type="match status" value="1"/>
</dbReference>
<dbReference type="Gene3D" id="1.10.540.10">
    <property type="entry name" value="Acyl-CoA dehydrogenase/oxidase, N-terminal domain"/>
    <property type="match status" value="1"/>
</dbReference>
<gene>
    <name evidence="8" type="ORF">G3T38_12730</name>
</gene>
<protein>
    <submittedName>
        <fullName evidence="8">Acyl-CoA/acyl-ACP dehydrogenase</fullName>
    </submittedName>
</protein>
<dbReference type="Pfam" id="PF02771">
    <property type="entry name" value="Acyl-CoA_dh_N"/>
    <property type="match status" value="1"/>
</dbReference>
<dbReference type="InterPro" id="IPR037069">
    <property type="entry name" value="AcylCoA_DH/ox_N_sf"/>
</dbReference>
<evidence type="ECO:0000259" key="7">
    <source>
        <dbReference type="Pfam" id="PF02771"/>
    </source>
</evidence>
<dbReference type="InterPro" id="IPR036250">
    <property type="entry name" value="AcylCo_DH-like_C"/>
</dbReference>
<dbReference type="InterPro" id="IPR013786">
    <property type="entry name" value="AcylCoA_DH/ox_N"/>
</dbReference>
<dbReference type="GO" id="GO:0050660">
    <property type="term" value="F:flavin adenine dinucleotide binding"/>
    <property type="evidence" value="ECO:0007669"/>
    <property type="project" value="InterPro"/>
</dbReference>
<dbReference type="InterPro" id="IPR009075">
    <property type="entry name" value="AcylCo_DH/oxidase_C"/>
</dbReference>
<keyword evidence="9" id="KW-1185">Reference proteome</keyword>
<evidence type="ECO:0000256" key="4">
    <source>
        <dbReference type="ARBA" id="ARBA00022827"/>
    </source>
</evidence>
<evidence type="ECO:0000313" key="9">
    <source>
        <dbReference type="Proteomes" id="UP000468687"/>
    </source>
</evidence>
<evidence type="ECO:0000256" key="2">
    <source>
        <dbReference type="ARBA" id="ARBA00009347"/>
    </source>
</evidence>
<accession>A0A6P0HLL2</accession>
<dbReference type="PANTHER" id="PTHR43884">
    <property type="entry name" value="ACYL-COA DEHYDROGENASE"/>
    <property type="match status" value="1"/>
</dbReference>
<reference evidence="8 9" key="1">
    <citation type="journal article" date="2014" name="Int. J. Syst. Evol. Microbiol.">
        <title>Nocardioides zeae sp. nov., isolated from the stem of Zea mays.</title>
        <authorList>
            <person name="Glaeser S.P."/>
            <person name="McInroy J.A."/>
            <person name="Busse H.J."/>
            <person name="Kampfer P."/>
        </authorList>
    </citation>
    <scope>NUCLEOTIDE SEQUENCE [LARGE SCALE GENOMIC DNA]</scope>
    <source>
        <strain evidence="8 9">JCM 30728</strain>
    </source>
</reference>
<organism evidence="8 9">
    <name type="scientific">Nocardioides zeae</name>
    <dbReference type="NCBI Taxonomy" id="1457234"/>
    <lineage>
        <taxon>Bacteria</taxon>
        <taxon>Bacillati</taxon>
        <taxon>Actinomycetota</taxon>
        <taxon>Actinomycetes</taxon>
        <taxon>Propionibacteriales</taxon>
        <taxon>Nocardioidaceae</taxon>
        <taxon>Nocardioides</taxon>
    </lineage>
</organism>
<dbReference type="InterPro" id="IPR009100">
    <property type="entry name" value="AcylCoA_DH/oxidase_NM_dom_sf"/>
</dbReference>
<name>A0A6P0HLL2_9ACTN</name>
<dbReference type="Gene3D" id="2.40.110.10">
    <property type="entry name" value="Butyryl-CoA Dehydrogenase, subunit A, domain 2"/>
    <property type="match status" value="1"/>
</dbReference>
<sequence>MNTQAERDELRSVVRSFLESAQDLAAVRTALEHGHDAKTWTRLTGELGLGAVGLPESHGGTGASLGDLVAVTEELGRLLDPGPYLPSLVLAARLLTAAGGQEDLVAELAEGRRVATFVAAADDGTPLAAREQDGALVVSGVAPAVVHGATADILVVVADLDGAPTVVLVESGAPGVEVQPLPAVDGTRPLAAVRLTDAPATVVAAGAAARAALAETLCSARIALAAELVGVAQGALDLTTAYAKERQQFGRAIGSFQAIKHRLVDVMMEVEASRTLVRRAAEAVDEADPRAEELSRLCKAAASEAALLAGKASVQVHGAIGFTWEHDAHLFLKRAMGASRLLGSARDHRQHIAALLLDGHAATLEESR</sequence>
<dbReference type="SUPFAM" id="SSF47203">
    <property type="entry name" value="Acyl-CoA dehydrogenase C-terminal domain-like"/>
    <property type="match status" value="1"/>
</dbReference>
<keyword evidence="3" id="KW-0285">Flavoprotein</keyword>
<feature type="domain" description="Acyl-CoA dehydrogenase/oxidase C-terminal" evidence="6">
    <location>
        <begin position="214"/>
        <end position="354"/>
    </location>
</feature>
<keyword evidence="5" id="KW-0560">Oxidoreductase</keyword>
<dbReference type="CDD" id="cd00567">
    <property type="entry name" value="ACAD"/>
    <property type="match status" value="1"/>
</dbReference>
<keyword evidence="4" id="KW-0274">FAD</keyword>
<dbReference type="Pfam" id="PF00441">
    <property type="entry name" value="Acyl-CoA_dh_1"/>
    <property type="match status" value="1"/>
</dbReference>
<dbReference type="PANTHER" id="PTHR43884:SF20">
    <property type="entry name" value="ACYL-COA DEHYDROGENASE FADE28"/>
    <property type="match status" value="1"/>
</dbReference>
<feature type="domain" description="Acyl-CoA dehydrogenase/oxidase N-terminal" evidence="7">
    <location>
        <begin position="5"/>
        <end position="81"/>
    </location>
</feature>
<dbReference type="SUPFAM" id="SSF56645">
    <property type="entry name" value="Acyl-CoA dehydrogenase NM domain-like"/>
    <property type="match status" value="1"/>
</dbReference>
<evidence type="ECO:0000256" key="1">
    <source>
        <dbReference type="ARBA" id="ARBA00001974"/>
    </source>
</evidence>
<comment type="similarity">
    <text evidence="2">Belongs to the acyl-CoA dehydrogenase family.</text>
</comment>
<dbReference type="InterPro" id="IPR046373">
    <property type="entry name" value="Acyl-CoA_Oxase/DH_mid-dom_sf"/>
</dbReference>
<evidence type="ECO:0000256" key="3">
    <source>
        <dbReference type="ARBA" id="ARBA00022630"/>
    </source>
</evidence>
<evidence type="ECO:0000259" key="6">
    <source>
        <dbReference type="Pfam" id="PF00441"/>
    </source>
</evidence>
<evidence type="ECO:0000313" key="8">
    <source>
        <dbReference type="EMBL" id="NEN79144.1"/>
    </source>
</evidence>
<comment type="caution">
    <text evidence="8">The sequence shown here is derived from an EMBL/GenBank/DDBJ whole genome shotgun (WGS) entry which is preliminary data.</text>
</comment>